<dbReference type="InterPro" id="IPR031053">
    <property type="entry name" value="ALC1"/>
</dbReference>
<keyword evidence="5" id="KW-0067">ATP-binding</keyword>
<protein>
    <submittedName>
        <fullName evidence="10">Probable helicase CHR10 isoform X1</fullName>
    </submittedName>
</protein>
<evidence type="ECO:0000256" key="4">
    <source>
        <dbReference type="ARBA" id="ARBA00022801"/>
    </source>
</evidence>
<accession>A0A6P8E1D0</accession>
<evidence type="ECO:0000313" key="9">
    <source>
        <dbReference type="Proteomes" id="UP000515151"/>
    </source>
</evidence>
<dbReference type="RefSeq" id="XP_031398608.1">
    <property type="nucleotide sequence ID" value="XM_031542748.1"/>
</dbReference>
<dbReference type="SMART" id="SM00490">
    <property type="entry name" value="HELICc"/>
    <property type="match status" value="1"/>
</dbReference>
<dbReference type="AlphaFoldDB" id="A0A6P8E1D0"/>
<dbReference type="PROSITE" id="PS51192">
    <property type="entry name" value="HELICASE_ATP_BIND_1"/>
    <property type="match status" value="1"/>
</dbReference>
<dbReference type="InterPro" id="IPR038718">
    <property type="entry name" value="SNF2-like_sf"/>
</dbReference>
<reference evidence="10" key="2">
    <citation type="submission" date="2025-08" db="UniProtKB">
        <authorList>
            <consortium name="RefSeq"/>
        </authorList>
    </citation>
    <scope>IDENTIFICATION</scope>
    <source>
        <tissue evidence="10">Leaf</tissue>
    </source>
</reference>
<keyword evidence="6" id="KW-0539">Nucleus</keyword>
<dbReference type="InterPro" id="IPR000330">
    <property type="entry name" value="SNF2_N"/>
</dbReference>
<dbReference type="CDD" id="cd18793">
    <property type="entry name" value="SF2_C_SNF"/>
    <property type="match status" value="1"/>
</dbReference>
<keyword evidence="4" id="KW-0378">Hydrolase</keyword>
<dbReference type="GO" id="GO:0005634">
    <property type="term" value="C:nucleus"/>
    <property type="evidence" value="ECO:0007669"/>
    <property type="project" value="UniProtKB-SubCell"/>
</dbReference>
<evidence type="ECO:0000256" key="2">
    <source>
        <dbReference type="ARBA" id="ARBA00007025"/>
    </source>
</evidence>
<dbReference type="Gene3D" id="3.40.50.300">
    <property type="entry name" value="P-loop containing nucleotide triphosphate hydrolases"/>
    <property type="match status" value="1"/>
</dbReference>
<dbReference type="InterPro" id="IPR027417">
    <property type="entry name" value="P-loop_NTPase"/>
</dbReference>
<dbReference type="CDD" id="cd03331">
    <property type="entry name" value="Macro_Poa1p-like_SNF2"/>
    <property type="match status" value="1"/>
</dbReference>
<dbReference type="SUPFAM" id="SSF52540">
    <property type="entry name" value="P-loop containing nucleoside triphosphate hydrolases"/>
    <property type="match status" value="2"/>
</dbReference>
<dbReference type="InterPro" id="IPR001650">
    <property type="entry name" value="Helicase_C-like"/>
</dbReference>
<dbReference type="GeneID" id="116209183"/>
<dbReference type="Pfam" id="PF00271">
    <property type="entry name" value="Helicase_C"/>
    <property type="match status" value="1"/>
</dbReference>
<comment type="subcellular location">
    <subcellularLocation>
        <location evidence="1">Nucleus</location>
    </subcellularLocation>
</comment>
<proteinExistence type="inferred from homology"/>
<dbReference type="PANTHER" id="PTHR47157:SF1">
    <property type="entry name" value="CHROMODOMAIN-HELICASE-DNA-BINDING PROTEIN 1-LIKE"/>
    <property type="match status" value="1"/>
</dbReference>
<feature type="domain" description="Helicase ATP-binding" evidence="7">
    <location>
        <begin position="56"/>
        <end position="234"/>
    </location>
</feature>
<gene>
    <name evidence="10" type="primary">LOC116209183</name>
</gene>
<evidence type="ECO:0000256" key="3">
    <source>
        <dbReference type="ARBA" id="ARBA00022741"/>
    </source>
</evidence>
<keyword evidence="9" id="KW-1185">Reference proteome</keyword>
<evidence type="ECO:0000313" key="10">
    <source>
        <dbReference type="RefSeq" id="XP_031398608.1"/>
    </source>
</evidence>
<dbReference type="InterPro" id="IPR014001">
    <property type="entry name" value="Helicase_ATP-bd"/>
</dbReference>
<evidence type="ECO:0000256" key="5">
    <source>
        <dbReference type="ARBA" id="ARBA00022840"/>
    </source>
</evidence>
<dbReference type="Proteomes" id="UP000515151">
    <property type="component" value="Chromosome 5"/>
</dbReference>
<dbReference type="GO" id="GO:0003678">
    <property type="term" value="F:DNA helicase activity"/>
    <property type="evidence" value="ECO:0007669"/>
    <property type="project" value="InterPro"/>
</dbReference>
<dbReference type="FunFam" id="3.40.50.300:FF:001488">
    <property type="entry name" value="Putative helicase CHR10"/>
    <property type="match status" value="1"/>
</dbReference>
<organism evidence="9 10">
    <name type="scientific">Punica granatum</name>
    <name type="common">Pomegranate</name>
    <dbReference type="NCBI Taxonomy" id="22663"/>
    <lineage>
        <taxon>Eukaryota</taxon>
        <taxon>Viridiplantae</taxon>
        <taxon>Streptophyta</taxon>
        <taxon>Embryophyta</taxon>
        <taxon>Tracheophyta</taxon>
        <taxon>Spermatophyta</taxon>
        <taxon>Magnoliopsida</taxon>
        <taxon>eudicotyledons</taxon>
        <taxon>Gunneridae</taxon>
        <taxon>Pentapetalae</taxon>
        <taxon>rosids</taxon>
        <taxon>malvids</taxon>
        <taxon>Myrtales</taxon>
        <taxon>Lythraceae</taxon>
        <taxon>Punica</taxon>
    </lineage>
</organism>
<dbReference type="Pfam" id="PF00176">
    <property type="entry name" value="SNF2-rel_dom"/>
    <property type="match status" value="1"/>
</dbReference>
<keyword evidence="3" id="KW-0547">Nucleotide-binding</keyword>
<reference evidence="9" key="1">
    <citation type="journal article" date="2020" name="Plant Biotechnol. J.">
        <title>The pomegranate (Punica granatum L.) draft genome dissects genetic divergence between soft- and hard-seeded cultivars.</title>
        <authorList>
            <person name="Luo X."/>
            <person name="Li H."/>
            <person name="Wu Z."/>
            <person name="Yao W."/>
            <person name="Zhao P."/>
            <person name="Cao D."/>
            <person name="Yu H."/>
            <person name="Li K."/>
            <person name="Poudel K."/>
            <person name="Zhao D."/>
            <person name="Zhang F."/>
            <person name="Xia X."/>
            <person name="Chen L."/>
            <person name="Wang Q."/>
            <person name="Jing D."/>
            <person name="Cao S."/>
        </authorList>
    </citation>
    <scope>NUCLEOTIDE SEQUENCE [LARGE SCALE GENOMIC DNA]</scope>
    <source>
        <strain evidence="9">cv. Tunisia</strain>
    </source>
</reference>
<comment type="similarity">
    <text evidence="2">Belongs to the SNF2/RAD54 helicase family.</text>
</comment>
<dbReference type="PANTHER" id="PTHR47157">
    <property type="entry name" value="CHROMODOMAIN-HELICASE-DNA-BINDING PROTEIN 1-LIKE"/>
    <property type="match status" value="1"/>
</dbReference>
<dbReference type="Gene3D" id="3.40.220.10">
    <property type="entry name" value="Leucine Aminopeptidase, subunit E, domain 1"/>
    <property type="match status" value="1"/>
</dbReference>
<keyword evidence="10" id="KW-0347">Helicase</keyword>
<evidence type="ECO:0000256" key="1">
    <source>
        <dbReference type="ARBA" id="ARBA00004123"/>
    </source>
</evidence>
<dbReference type="GO" id="GO:0005524">
    <property type="term" value="F:ATP binding"/>
    <property type="evidence" value="ECO:0007669"/>
    <property type="project" value="UniProtKB-KW"/>
</dbReference>
<dbReference type="Gene3D" id="3.40.50.10810">
    <property type="entry name" value="Tandem AAA-ATPase domain"/>
    <property type="match status" value="1"/>
</dbReference>
<dbReference type="InterPro" id="IPR043472">
    <property type="entry name" value="Macro_dom-like"/>
</dbReference>
<dbReference type="SUPFAM" id="SSF52949">
    <property type="entry name" value="Macro domain-like"/>
    <property type="match status" value="1"/>
</dbReference>
<dbReference type="PROSITE" id="PS51194">
    <property type="entry name" value="HELICASE_CTER"/>
    <property type="match status" value="1"/>
</dbReference>
<evidence type="ECO:0000256" key="6">
    <source>
        <dbReference type="ARBA" id="ARBA00023242"/>
    </source>
</evidence>
<evidence type="ECO:0000259" key="8">
    <source>
        <dbReference type="PROSITE" id="PS51194"/>
    </source>
</evidence>
<sequence length="882" mass="99192">MEYEQRLKAAASIVLADDARKGDWRVDCAELGITAVLKPHQVEGVSWLIRRYKLGVNVVLGDELQFCYWQMGLGKTLQAISLLSYLKVSGLSSGPFLVLCPLSVTDGWVSEVFKFAPKLKVLKYVGEKEYRRSLRKIMYDHVKDHSSHSEGLSLPFDVLLTTYDIAIMDQEFLSQIPWHYTVIDEAQRLKNPSSVLYKVLMELFLMPRRLLMTGTPIQNNLTELWALMHFCMPSIFGMLEQFLVAFKEAGDPSAARDAVQVKEQFGSLKHILRAFMLRRTKAKLIEGGNLVLPPLTEITVIAPMVGLQKQVYMSILRKELPRLIALSSGASGQQSLQNIVIQLRKACSHPYLFPGIEPEPYEEGEHLVQASGKMIVLDQLLRRLHKTGHRVLLFAQMTHTLDILQDFLELRRYSYERLDGSIRAEERFAAIRSFSERPSADSGACQGDAFVFLISTRAGGVGLNLVAADTVIFFEQDWNPQVDKQALQRTHRIGQSNHVLSINLVTARTIEEVIMRRAERKLLLSQNVVGDDVTEQDGNGTEIRAGDLRSIMFGLQMFDLTEAHEESGESKMSELEALAENVISMRQGNGKNDRKFEINSGNLSSRREVDIGKSASVGLEADFDETSYLSWVEKFKELGQSSGDLDEHVRSKRVTLHPEDKNVNVESAIKKAKEKKLLKWESLGYRSLSVEEPALPVDGDVTSDSGSVHFVYGDCTQPSKVCPSEPAIIFSCVDNSGKWGHGGMFNALANLSPTIIDAYERAAEFGDLHLGDLHLVKIQDAEQNGNGDYTWWVALAVVQSYNPRRKIPRSNISIPDLEICLSKASFSAAQNSGKASIHMPRIGYRDESNHSEWYAVERLLRKYAAIYGIKIYIYYYRRSVPS</sequence>
<dbReference type="InterPro" id="IPR049730">
    <property type="entry name" value="SNF2/RAD54-like_C"/>
</dbReference>
<dbReference type="SMART" id="SM00487">
    <property type="entry name" value="DEXDc"/>
    <property type="match status" value="1"/>
</dbReference>
<dbReference type="GO" id="GO:0016787">
    <property type="term" value="F:hydrolase activity"/>
    <property type="evidence" value="ECO:0007669"/>
    <property type="project" value="UniProtKB-KW"/>
</dbReference>
<feature type="domain" description="Helicase C-terminal" evidence="8">
    <location>
        <begin position="376"/>
        <end position="541"/>
    </location>
</feature>
<dbReference type="GO" id="GO:0006281">
    <property type="term" value="P:DNA repair"/>
    <property type="evidence" value="ECO:0007669"/>
    <property type="project" value="InterPro"/>
</dbReference>
<dbReference type="GO" id="GO:0006338">
    <property type="term" value="P:chromatin remodeling"/>
    <property type="evidence" value="ECO:0007669"/>
    <property type="project" value="InterPro"/>
</dbReference>
<evidence type="ECO:0000259" key="7">
    <source>
        <dbReference type="PROSITE" id="PS51192"/>
    </source>
</evidence>
<name>A0A6P8E1D0_PUNGR</name>
<dbReference type="OrthoDB" id="5857104at2759"/>